<reference evidence="2" key="1">
    <citation type="journal article" date="2023" name="Science">
        <title>Genome structures resolve the early diversification of teleost fishes.</title>
        <authorList>
            <person name="Parey E."/>
            <person name="Louis A."/>
            <person name="Montfort J."/>
            <person name="Bouchez O."/>
            <person name="Roques C."/>
            <person name="Iampietro C."/>
            <person name="Lluch J."/>
            <person name="Castinel A."/>
            <person name="Donnadieu C."/>
            <person name="Desvignes T."/>
            <person name="Floi Bucao C."/>
            <person name="Jouanno E."/>
            <person name="Wen M."/>
            <person name="Mejri S."/>
            <person name="Dirks R."/>
            <person name="Jansen H."/>
            <person name="Henkel C."/>
            <person name="Chen W.J."/>
            <person name="Zahm M."/>
            <person name="Cabau C."/>
            <person name="Klopp C."/>
            <person name="Thompson A.W."/>
            <person name="Robinson-Rechavi M."/>
            <person name="Braasch I."/>
            <person name="Lecointre G."/>
            <person name="Bobe J."/>
            <person name="Postlethwait J.H."/>
            <person name="Berthelot C."/>
            <person name="Roest Crollius H."/>
            <person name="Guiguen Y."/>
        </authorList>
    </citation>
    <scope>NUCLEOTIDE SEQUENCE</scope>
    <source>
        <strain evidence="2">WJC10195</strain>
    </source>
</reference>
<feature type="region of interest" description="Disordered" evidence="1">
    <location>
        <begin position="1"/>
        <end position="32"/>
    </location>
</feature>
<protein>
    <submittedName>
        <fullName evidence="2">Uncharacterized protein</fullName>
    </submittedName>
</protein>
<keyword evidence="3" id="KW-1185">Reference proteome</keyword>
<dbReference type="OrthoDB" id="9943020at2759"/>
<name>A0A9Q1EIF3_SYNKA</name>
<proteinExistence type="predicted"/>
<dbReference type="Proteomes" id="UP001152622">
    <property type="component" value="Chromosome 17"/>
</dbReference>
<comment type="caution">
    <text evidence="2">The sequence shown here is derived from an EMBL/GenBank/DDBJ whole genome shotgun (WGS) entry which is preliminary data.</text>
</comment>
<gene>
    <name evidence="2" type="ORF">SKAU_G00361360</name>
</gene>
<dbReference type="Pfam" id="PF15032">
    <property type="entry name" value="DUF4529"/>
    <property type="match status" value="1"/>
</dbReference>
<organism evidence="2 3">
    <name type="scientific">Synaphobranchus kaupii</name>
    <name type="common">Kaup's arrowtooth eel</name>
    <dbReference type="NCBI Taxonomy" id="118154"/>
    <lineage>
        <taxon>Eukaryota</taxon>
        <taxon>Metazoa</taxon>
        <taxon>Chordata</taxon>
        <taxon>Craniata</taxon>
        <taxon>Vertebrata</taxon>
        <taxon>Euteleostomi</taxon>
        <taxon>Actinopterygii</taxon>
        <taxon>Neopterygii</taxon>
        <taxon>Teleostei</taxon>
        <taxon>Anguilliformes</taxon>
        <taxon>Synaphobranchidae</taxon>
        <taxon>Synaphobranchus</taxon>
    </lineage>
</organism>
<evidence type="ECO:0000313" key="3">
    <source>
        <dbReference type="Proteomes" id="UP001152622"/>
    </source>
</evidence>
<dbReference type="InterPro" id="IPR027836">
    <property type="entry name" value="DUF4529"/>
</dbReference>
<accession>A0A9Q1EIF3</accession>
<sequence>MLIARHSQASPTMDAREESNSATADANNGTTEDDTRWKALICKTLDRKHVNKLLDHSDASFSKDFSNQLHVQSGWEEAVQGWSRCAPMFCLFQFQKK</sequence>
<dbReference type="AlphaFoldDB" id="A0A9Q1EIF3"/>
<evidence type="ECO:0000256" key="1">
    <source>
        <dbReference type="SAM" id="MobiDB-lite"/>
    </source>
</evidence>
<feature type="compositionally biased region" description="Polar residues" evidence="1">
    <location>
        <begin position="20"/>
        <end position="30"/>
    </location>
</feature>
<evidence type="ECO:0000313" key="2">
    <source>
        <dbReference type="EMBL" id="KAJ8339350.1"/>
    </source>
</evidence>
<dbReference type="EMBL" id="JAINUF010000017">
    <property type="protein sequence ID" value="KAJ8339350.1"/>
    <property type="molecule type" value="Genomic_DNA"/>
</dbReference>